<dbReference type="Proteomes" id="UP000001449">
    <property type="component" value="Chromosome 10"/>
</dbReference>
<dbReference type="HOGENOM" id="CLU_1059537_0_0_1"/>
<dbReference type="EMBL" id="CM000646">
    <property type="protein sequence ID" value="EED89970.1"/>
    <property type="molecule type" value="Genomic_DNA"/>
</dbReference>
<reference evidence="2 3" key="2">
    <citation type="journal article" date="2008" name="Nature">
        <title>The Phaeodactylum genome reveals the evolutionary history of diatom genomes.</title>
        <authorList>
            <person name="Bowler C."/>
            <person name="Allen A.E."/>
            <person name="Badger J.H."/>
            <person name="Grimwood J."/>
            <person name="Jabbari K."/>
            <person name="Kuo A."/>
            <person name="Maheswari U."/>
            <person name="Martens C."/>
            <person name="Maumus F."/>
            <person name="Otillar R.P."/>
            <person name="Rayko E."/>
            <person name="Salamov A."/>
            <person name="Vandepoele K."/>
            <person name="Beszteri B."/>
            <person name="Gruber A."/>
            <person name="Heijde M."/>
            <person name="Katinka M."/>
            <person name="Mock T."/>
            <person name="Valentin K."/>
            <person name="Verret F."/>
            <person name="Berges J.A."/>
            <person name="Brownlee C."/>
            <person name="Cadoret J.P."/>
            <person name="Chiovitti A."/>
            <person name="Choi C.J."/>
            <person name="Coesel S."/>
            <person name="De Martino A."/>
            <person name="Detter J.C."/>
            <person name="Durkin C."/>
            <person name="Falciatore A."/>
            <person name="Fournet J."/>
            <person name="Haruta M."/>
            <person name="Huysman M.J."/>
            <person name="Jenkins B.D."/>
            <person name="Jiroutova K."/>
            <person name="Jorgensen R.E."/>
            <person name="Joubert Y."/>
            <person name="Kaplan A."/>
            <person name="Kroger N."/>
            <person name="Kroth P.G."/>
            <person name="La Roche J."/>
            <person name="Lindquist E."/>
            <person name="Lommer M."/>
            <person name="Martin-Jezequel V."/>
            <person name="Lopez P.J."/>
            <person name="Lucas S."/>
            <person name="Mangogna M."/>
            <person name="McGinnis K."/>
            <person name="Medlin L.K."/>
            <person name="Montsant A."/>
            <person name="Oudot-Le Secq M.P."/>
            <person name="Napoli C."/>
            <person name="Obornik M."/>
            <person name="Parker M.S."/>
            <person name="Petit J.L."/>
            <person name="Porcel B.M."/>
            <person name="Poulsen N."/>
            <person name="Robison M."/>
            <person name="Rychlewski L."/>
            <person name="Rynearson T.A."/>
            <person name="Schmutz J."/>
            <person name="Shapiro H."/>
            <person name="Siaut M."/>
            <person name="Stanley M."/>
            <person name="Sussman M.R."/>
            <person name="Taylor A.R."/>
            <person name="Vardi A."/>
            <person name="von Dassow P."/>
            <person name="Vyverman W."/>
            <person name="Willis A."/>
            <person name="Wyrwicz L.S."/>
            <person name="Rokhsar D.S."/>
            <person name="Weissenbach J."/>
            <person name="Armbrust E.V."/>
            <person name="Green B.R."/>
            <person name="Van de Peer Y."/>
            <person name="Grigoriev I.V."/>
        </authorList>
    </citation>
    <scope>NUCLEOTIDE SEQUENCE [LARGE SCALE GENOMIC DNA]</scope>
    <source>
        <strain evidence="2 3">CCMP1335</strain>
    </source>
</reference>
<dbReference type="KEGG" id="tps:THAPSDRAFT_8280"/>
<feature type="compositionally biased region" description="Polar residues" evidence="1">
    <location>
        <begin position="119"/>
        <end position="132"/>
    </location>
</feature>
<organism evidence="2 3">
    <name type="scientific">Thalassiosira pseudonana</name>
    <name type="common">Marine diatom</name>
    <name type="synonym">Cyclotella nana</name>
    <dbReference type="NCBI Taxonomy" id="35128"/>
    <lineage>
        <taxon>Eukaryota</taxon>
        <taxon>Sar</taxon>
        <taxon>Stramenopiles</taxon>
        <taxon>Ochrophyta</taxon>
        <taxon>Bacillariophyta</taxon>
        <taxon>Coscinodiscophyceae</taxon>
        <taxon>Thalassiosirophycidae</taxon>
        <taxon>Thalassiosirales</taxon>
        <taxon>Thalassiosiraceae</taxon>
        <taxon>Thalassiosira</taxon>
    </lineage>
</organism>
<name>B8C916_THAPS</name>
<proteinExistence type="predicted"/>
<keyword evidence="3" id="KW-1185">Reference proteome</keyword>
<reference evidence="2 3" key="1">
    <citation type="journal article" date="2004" name="Science">
        <title>The genome of the diatom Thalassiosira pseudonana: ecology, evolution, and metabolism.</title>
        <authorList>
            <person name="Armbrust E.V."/>
            <person name="Berges J.A."/>
            <person name="Bowler C."/>
            <person name="Green B.R."/>
            <person name="Martinez D."/>
            <person name="Putnam N.H."/>
            <person name="Zhou S."/>
            <person name="Allen A.E."/>
            <person name="Apt K.E."/>
            <person name="Bechner M."/>
            <person name="Brzezinski M.A."/>
            <person name="Chaal B.K."/>
            <person name="Chiovitti A."/>
            <person name="Davis A.K."/>
            <person name="Demarest M.S."/>
            <person name="Detter J.C."/>
            <person name="Glavina T."/>
            <person name="Goodstein D."/>
            <person name="Hadi M.Z."/>
            <person name="Hellsten U."/>
            <person name="Hildebrand M."/>
            <person name="Jenkins B.D."/>
            <person name="Jurka J."/>
            <person name="Kapitonov V.V."/>
            <person name="Kroger N."/>
            <person name="Lau W.W."/>
            <person name="Lane T.W."/>
            <person name="Larimer F.W."/>
            <person name="Lippmeier J.C."/>
            <person name="Lucas S."/>
            <person name="Medina M."/>
            <person name="Montsant A."/>
            <person name="Obornik M."/>
            <person name="Parker M.S."/>
            <person name="Palenik B."/>
            <person name="Pazour G.J."/>
            <person name="Richardson P.M."/>
            <person name="Rynearson T.A."/>
            <person name="Saito M.A."/>
            <person name="Schwartz D.C."/>
            <person name="Thamatrakoln K."/>
            <person name="Valentin K."/>
            <person name="Vardi A."/>
            <person name="Wilkerson F.P."/>
            <person name="Rokhsar D.S."/>
        </authorList>
    </citation>
    <scope>NUCLEOTIDE SEQUENCE [LARGE SCALE GENOMIC DNA]</scope>
    <source>
        <strain evidence="2 3">CCMP1335</strain>
    </source>
</reference>
<dbReference type="GeneID" id="7447015"/>
<accession>B8C916</accession>
<protein>
    <submittedName>
        <fullName evidence="2">Uncharacterized protein</fullName>
    </submittedName>
</protein>
<gene>
    <name evidence="2" type="ORF">THAPSDRAFT_8280</name>
</gene>
<feature type="region of interest" description="Disordered" evidence="1">
    <location>
        <begin position="115"/>
        <end position="140"/>
    </location>
</feature>
<evidence type="ECO:0000313" key="2">
    <source>
        <dbReference type="EMBL" id="EED89970.1"/>
    </source>
</evidence>
<dbReference type="RefSeq" id="XP_002292774.1">
    <property type="nucleotide sequence ID" value="XM_002292738.1"/>
</dbReference>
<evidence type="ECO:0000256" key="1">
    <source>
        <dbReference type="SAM" id="MobiDB-lite"/>
    </source>
</evidence>
<dbReference type="AlphaFoldDB" id="B8C916"/>
<dbReference type="PaxDb" id="35128-Thaps8280"/>
<evidence type="ECO:0000313" key="3">
    <source>
        <dbReference type="Proteomes" id="UP000001449"/>
    </source>
</evidence>
<sequence length="263" mass="28916">MQYCVYANTEVVMDKCLNQLQLQCGECGIVSNNSIVQGSSTKTTGKCEVLMDRYSQGQAHPHRANTNAFQTNSIGTSLANAALIRFQPSQSPKVNEVLAVNTSYTTNETIDLCKHPLTPTGTAVTSTPSQPESRPKHQTKSWQEISAQINAFAEDNMKKVGYSYPTKKVAPQGDPILISILKRDPAEFHSAKDAFKKSLESQSALVKWDQRMGLKRCHSRMMTKSAGSRKKLLDTMSLALDGDDNDDQRQHKKAKFGVAACSA</sequence>
<dbReference type="InParanoid" id="B8C916"/>